<evidence type="ECO:0000256" key="5">
    <source>
        <dbReference type="RuleBase" id="RU363029"/>
    </source>
</evidence>
<evidence type="ECO:0000256" key="4">
    <source>
        <dbReference type="ARBA" id="ARBA00025955"/>
    </source>
</evidence>
<proteinExistence type="inferred from homology"/>
<comment type="similarity">
    <text evidence="1 5">Belongs to the geminiviridae replication enhancer protein family.</text>
</comment>
<reference evidence="6" key="1">
    <citation type="submission" date="2010-12" db="EMBL/GenBank/DDBJ databases">
        <title>Molecular characterization of a begomovirus causing mosaic disease on Jatropha curcas L. in India.</title>
        <authorList>
            <person name="Raj S.K."/>
            <person name="Srivastava A."/>
            <person name="Snehi S.K."/>
        </authorList>
    </citation>
    <scope>NUCLEOTIDE SEQUENCE</scope>
    <source>
        <strain evidence="6">3</strain>
    </source>
</reference>
<dbReference type="PRINTS" id="PR00231">
    <property type="entry name" value="GEMCOATAL3"/>
</dbReference>
<evidence type="ECO:0000256" key="1">
    <source>
        <dbReference type="ARBA" id="ARBA00009424"/>
    </source>
</evidence>
<dbReference type="EMBL" id="HQ840737">
    <property type="protein sequence ID" value="AEF65942.1"/>
    <property type="molecule type" value="Genomic_DNA"/>
</dbReference>
<comment type="subunit">
    <text evidence="4 5">Homooligomer. Interacts with the replication-associated protein (REP). Interacts with host proliferating cell nuclear antigen (PCNA). Interacts with host retinoblastoma-related protein 1 (RBR1), and may thereby deregulate the host cell cycle. Oligomerization and interaction with PCNA are necessary for optimal replication enhancement.</text>
</comment>
<gene>
    <name evidence="6" type="primary">AC3</name>
</gene>
<name>F6L741_9GEMI</name>
<protein>
    <recommendedName>
        <fullName evidence="5">Replication enhancer</fullName>
        <shortName evidence="5">REn</shortName>
    </recommendedName>
</protein>
<evidence type="ECO:0000256" key="3">
    <source>
        <dbReference type="ARBA" id="ARBA00025603"/>
    </source>
</evidence>
<organism evidence="6">
    <name type="scientific">Jatropha mosaic India virus-[Lucknow]</name>
    <dbReference type="NCBI Taxonomy" id="569949"/>
    <lineage>
        <taxon>Viruses</taxon>
        <taxon>Monodnaviria</taxon>
        <taxon>Shotokuvirae</taxon>
        <taxon>Cressdnaviricota</taxon>
        <taxon>Repensiviricetes</taxon>
        <taxon>Geplafuvirales</taxon>
        <taxon>Geminiviridae</taxon>
        <taxon>Begomovirus</taxon>
        <taxon>Begomovirus jatrophaindiaense</taxon>
        <taxon>Jatropha mosaic India virus</taxon>
    </lineage>
</organism>
<dbReference type="GO" id="GO:0016032">
    <property type="term" value="P:viral process"/>
    <property type="evidence" value="ECO:0007669"/>
    <property type="project" value="InterPro"/>
</dbReference>
<evidence type="ECO:0000313" key="6">
    <source>
        <dbReference type="EMBL" id="AEF65942.1"/>
    </source>
</evidence>
<dbReference type="InterPro" id="IPR000657">
    <property type="entry name" value="Gemini_AL3"/>
</dbReference>
<sequence>MDSFFGELITAAQATSGVFYWEPPNPLYFKITDHSSLPFSMTYDIITVPIRFCYTLRKALGLHQCWMDFKIWTALHPQTGRFLRVFNYQVLKYLDMLGVISINNVVKAVEHVMYNVLTKTASIEQASIIKFNFY</sequence>
<comment type="function">
    <text evidence="3">Increases viral DNA accumulation. Enhances infectivity and symptom expression.</text>
</comment>
<accession>F6L741</accession>
<keyword evidence="2 5" id="KW-0945">Host-virus interaction</keyword>
<dbReference type="Pfam" id="PF01407">
    <property type="entry name" value="Gemini_AL3"/>
    <property type="match status" value="1"/>
</dbReference>
<evidence type="ECO:0000256" key="2">
    <source>
        <dbReference type="ARBA" id="ARBA00022581"/>
    </source>
</evidence>